<dbReference type="OrthoDB" id="688481at2759"/>
<dbReference type="GO" id="GO:0004674">
    <property type="term" value="F:protein serine/threonine kinase activity"/>
    <property type="evidence" value="ECO:0007669"/>
    <property type="project" value="UniProtKB-KW"/>
</dbReference>
<dbReference type="Pfam" id="PF07714">
    <property type="entry name" value="PK_Tyr_Ser-Thr"/>
    <property type="match status" value="1"/>
</dbReference>
<dbReference type="Proteomes" id="UP000541444">
    <property type="component" value="Unassembled WGS sequence"/>
</dbReference>
<keyword evidence="3" id="KW-0547">Nucleotide-binding</keyword>
<keyword evidence="5" id="KW-0067">ATP-binding</keyword>
<evidence type="ECO:0000313" key="7">
    <source>
        <dbReference type="EMBL" id="KAF6168050.1"/>
    </source>
</evidence>
<dbReference type="InterPro" id="IPR001245">
    <property type="entry name" value="Ser-Thr/Tyr_kinase_cat_dom"/>
</dbReference>
<comment type="caution">
    <text evidence="7">The sequence shown here is derived from an EMBL/GenBank/DDBJ whole genome shotgun (WGS) entry which is preliminary data.</text>
</comment>
<evidence type="ECO:0000256" key="4">
    <source>
        <dbReference type="ARBA" id="ARBA00022777"/>
    </source>
</evidence>
<feature type="domain" description="Protein kinase" evidence="6">
    <location>
        <begin position="1"/>
        <end position="221"/>
    </location>
</feature>
<dbReference type="PANTHER" id="PTHR27002">
    <property type="entry name" value="RECEPTOR-LIKE SERINE/THREONINE-PROTEIN KINASE SD1-8"/>
    <property type="match status" value="1"/>
</dbReference>
<dbReference type="InterPro" id="IPR000719">
    <property type="entry name" value="Prot_kinase_dom"/>
</dbReference>
<proteinExistence type="predicted"/>
<dbReference type="EMBL" id="JACGCM010000704">
    <property type="protein sequence ID" value="KAF6168050.1"/>
    <property type="molecule type" value="Genomic_DNA"/>
</dbReference>
<reference evidence="7 8" key="1">
    <citation type="journal article" date="2020" name="IScience">
        <title>Genome Sequencing of the Endangered Kingdonia uniflora (Circaeasteraceae, Ranunculales) Reveals Potential Mechanisms of Evolutionary Specialization.</title>
        <authorList>
            <person name="Sun Y."/>
            <person name="Deng T."/>
            <person name="Zhang A."/>
            <person name="Moore M.J."/>
            <person name="Landis J.B."/>
            <person name="Lin N."/>
            <person name="Zhang H."/>
            <person name="Zhang X."/>
            <person name="Huang J."/>
            <person name="Zhang X."/>
            <person name="Sun H."/>
            <person name="Wang H."/>
        </authorList>
    </citation>
    <scope>NUCLEOTIDE SEQUENCE [LARGE SCALE GENOMIC DNA]</scope>
    <source>
        <strain evidence="7">TB1705</strain>
        <tissue evidence="7">Leaf</tissue>
    </source>
</reference>
<evidence type="ECO:0000256" key="3">
    <source>
        <dbReference type="ARBA" id="ARBA00022741"/>
    </source>
</evidence>
<protein>
    <recommendedName>
        <fullName evidence="6">Protein kinase domain-containing protein</fullName>
    </recommendedName>
</protein>
<dbReference type="InterPro" id="IPR011009">
    <property type="entry name" value="Kinase-like_dom_sf"/>
</dbReference>
<evidence type="ECO:0000256" key="5">
    <source>
        <dbReference type="ARBA" id="ARBA00022840"/>
    </source>
</evidence>
<evidence type="ECO:0000259" key="6">
    <source>
        <dbReference type="PROSITE" id="PS50011"/>
    </source>
</evidence>
<dbReference type="PANTHER" id="PTHR27002:SF181">
    <property type="entry name" value="RECEPTOR-LIKE SERINE_THREONINE-PROTEIN KINASE"/>
    <property type="match status" value="1"/>
</dbReference>
<dbReference type="SUPFAM" id="SSF56112">
    <property type="entry name" value="Protein kinase-like (PK-like)"/>
    <property type="match status" value="1"/>
</dbReference>
<name>A0A7J7NM04_9MAGN</name>
<dbReference type="GO" id="GO:0005886">
    <property type="term" value="C:plasma membrane"/>
    <property type="evidence" value="ECO:0007669"/>
    <property type="project" value="TreeGrafter"/>
</dbReference>
<gene>
    <name evidence="7" type="ORF">GIB67_011435</name>
</gene>
<keyword evidence="4" id="KW-0418">Kinase</keyword>
<dbReference type="Gene3D" id="1.10.510.10">
    <property type="entry name" value="Transferase(Phosphotransferase) domain 1"/>
    <property type="match status" value="1"/>
</dbReference>
<evidence type="ECO:0000313" key="8">
    <source>
        <dbReference type="Proteomes" id="UP000541444"/>
    </source>
</evidence>
<dbReference type="AlphaFoldDB" id="A0A7J7NM04"/>
<accession>A0A7J7NM04</accession>
<dbReference type="Gene3D" id="3.30.200.20">
    <property type="entry name" value="Phosphorylase Kinase, domain 1"/>
    <property type="match status" value="1"/>
</dbReference>
<evidence type="ECO:0000256" key="1">
    <source>
        <dbReference type="ARBA" id="ARBA00022527"/>
    </source>
</evidence>
<organism evidence="7 8">
    <name type="scientific">Kingdonia uniflora</name>
    <dbReference type="NCBI Taxonomy" id="39325"/>
    <lineage>
        <taxon>Eukaryota</taxon>
        <taxon>Viridiplantae</taxon>
        <taxon>Streptophyta</taxon>
        <taxon>Embryophyta</taxon>
        <taxon>Tracheophyta</taxon>
        <taxon>Spermatophyta</taxon>
        <taxon>Magnoliopsida</taxon>
        <taxon>Ranunculales</taxon>
        <taxon>Circaeasteraceae</taxon>
        <taxon>Kingdonia</taxon>
    </lineage>
</organism>
<sequence>MTDNFSDANKLGEGGFRAVYKGTLPDGLEIAVKRLSKYSGQGSKEFQNEVVLLHTLQHRNLVRLLDKEMNPKISDFGMAKLFAVDQSQGNTSKIGGTYGYMSPEYVLRGLFSVKSDVYSFGVLVLEIVSGQKINKFENSKDLLNYSRKKLLAYHGKCLNEYQDLYDIMGEDGANGERARNVGQLVDDDDNDNDNGIVGDMGSIDLASEAETIPLTKDQSQR</sequence>
<keyword evidence="2" id="KW-0808">Transferase</keyword>
<evidence type="ECO:0000256" key="2">
    <source>
        <dbReference type="ARBA" id="ARBA00022679"/>
    </source>
</evidence>
<keyword evidence="8" id="KW-1185">Reference proteome</keyword>
<keyword evidence="1" id="KW-0723">Serine/threonine-protein kinase</keyword>
<dbReference type="GO" id="GO:0005524">
    <property type="term" value="F:ATP binding"/>
    <property type="evidence" value="ECO:0007669"/>
    <property type="project" value="UniProtKB-KW"/>
</dbReference>
<dbReference type="PROSITE" id="PS50011">
    <property type="entry name" value="PROTEIN_KINASE_DOM"/>
    <property type="match status" value="1"/>
</dbReference>